<accession>A0A679IC65</accession>
<dbReference type="InterPro" id="IPR001544">
    <property type="entry name" value="Aminotrans_IV"/>
</dbReference>
<gene>
    <name evidence="5" type="ORF">ICHIAU1_01260</name>
</gene>
<evidence type="ECO:0000256" key="2">
    <source>
        <dbReference type="ARBA" id="ARBA00009320"/>
    </source>
</evidence>
<comment type="cofactor">
    <cofactor evidence="1 4">
        <name>pyridoxal 5'-phosphate</name>
        <dbReference type="ChEBI" id="CHEBI:597326"/>
    </cofactor>
</comment>
<dbReference type="GO" id="GO:0000162">
    <property type="term" value="P:L-tryptophan biosynthetic process"/>
    <property type="evidence" value="ECO:0007669"/>
    <property type="project" value="TreeGrafter"/>
</dbReference>
<dbReference type="GO" id="GO:0009396">
    <property type="term" value="P:folic acid-containing compound biosynthetic process"/>
    <property type="evidence" value="ECO:0007669"/>
    <property type="project" value="InterPro"/>
</dbReference>
<organism evidence="5 6">
    <name type="scientific">Fluviibacter phosphoraccumulans</name>
    <dbReference type="NCBI Taxonomy" id="1751046"/>
    <lineage>
        <taxon>Bacteria</taxon>
        <taxon>Pseudomonadati</taxon>
        <taxon>Pseudomonadota</taxon>
        <taxon>Betaproteobacteria</taxon>
        <taxon>Rhodocyclales</taxon>
        <taxon>Fluviibacteraceae</taxon>
        <taxon>Fluviibacter</taxon>
    </lineage>
</organism>
<dbReference type="PRINTS" id="PR00095">
    <property type="entry name" value="ANTSNTHASEI"/>
</dbReference>
<dbReference type="InterPro" id="IPR043131">
    <property type="entry name" value="BCAT-like_N"/>
</dbReference>
<evidence type="ECO:0000313" key="6">
    <source>
        <dbReference type="Proteomes" id="UP000463961"/>
    </source>
</evidence>
<evidence type="ECO:0000313" key="5">
    <source>
        <dbReference type="EMBL" id="BBU67843.1"/>
    </source>
</evidence>
<dbReference type="InterPro" id="IPR005801">
    <property type="entry name" value="ADC_synthase"/>
</dbReference>
<name>A0A679IC65_9RHOO</name>
<proteinExistence type="inferred from homology"/>
<dbReference type="SUPFAM" id="SSF56752">
    <property type="entry name" value="D-aminoacid aminotransferase-like PLP-dependent enzymes"/>
    <property type="match status" value="1"/>
</dbReference>
<dbReference type="PANTHER" id="PTHR11236:SF50">
    <property type="entry name" value="AMINODEOXYCHORISMATE SYNTHASE COMPONENT 1"/>
    <property type="match status" value="1"/>
</dbReference>
<dbReference type="NCBIfam" id="TIGR00553">
    <property type="entry name" value="pabB"/>
    <property type="match status" value="1"/>
</dbReference>
<dbReference type="EMBL" id="AP022345">
    <property type="protein sequence ID" value="BBU67843.1"/>
    <property type="molecule type" value="Genomic_DNA"/>
</dbReference>
<evidence type="ECO:0000256" key="3">
    <source>
        <dbReference type="ARBA" id="ARBA00022898"/>
    </source>
</evidence>
<comment type="similarity">
    <text evidence="2">Belongs to the class-IV pyridoxal-phosphate-dependent aminotransferase family.</text>
</comment>
<dbReference type="Gene3D" id="3.60.120.10">
    <property type="entry name" value="Anthranilate synthase"/>
    <property type="match status" value="1"/>
</dbReference>
<reference evidence="6" key="1">
    <citation type="submission" date="2020-01" db="EMBL/GenBank/DDBJ databases">
        <title>Phosphoaccumulans saitamaens gen. nov., sp. nov., a polyphosphate accumulating bacterium isolated from surface river water.</title>
        <authorList>
            <person name="Watanabe K."/>
            <person name="Suda W."/>
        </authorList>
    </citation>
    <scope>NUCLEOTIDE SEQUENCE [LARGE SCALE GENOMIC DNA]</scope>
    <source>
        <strain evidence="6">ICHIAU1</strain>
    </source>
</reference>
<dbReference type="AlphaFoldDB" id="A0A679IC65"/>
<evidence type="ECO:0000256" key="1">
    <source>
        <dbReference type="ARBA" id="ARBA00001933"/>
    </source>
</evidence>
<dbReference type="Gene3D" id="3.20.10.10">
    <property type="entry name" value="D-amino Acid Aminotransferase, subunit A, domain 2"/>
    <property type="match status" value="1"/>
</dbReference>
<dbReference type="RefSeq" id="WP_162049185.1">
    <property type="nucleotide sequence ID" value="NZ_AP019011.1"/>
</dbReference>
<dbReference type="InterPro" id="IPR005802">
    <property type="entry name" value="ADC_synth_comp_1"/>
</dbReference>
<evidence type="ECO:0000256" key="4">
    <source>
        <dbReference type="RuleBase" id="RU004516"/>
    </source>
</evidence>
<dbReference type="Gene3D" id="3.30.470.10">
    <property type="match status" value="1"/>
</dbReference>
<dbReference type="GO" id="GO:0046820">
    <property type="term" value="F:4-amino-4-deoxychorismate synthase activity"/>
    <property type="evidence" value="ECO:0007669"/>
    <property type="project" value="TreeGrafter"/>
</dbReference>
<dbReference type="Pfam" id="PF00425">
    <property type="entry name" value="Chorismate_bind"/>
    <property type="match status" value="1"/>
</dbReference>
<keyword evidence="3 4" id="KW-0663">Pyridoxal phosphate</keyword>
<dbReference type="PROSITE" id="PS00770">
    <property type="entry name" value="AA_TRANSFER_CLASS_4"/>
    <property type="match status" value="1"/>
</dbReference>
<dbReference type="Proteomes" id="UP000463961">
    <property type="component" value="Chromosome"/>
</dbReference>
<dbReference type="Pfam" id="PF01063">
    <property type="entry name" value="Aminotran_4"/>
    <property type="match status" value="1"/>
</dbReference>
<protein>
    <submittedName>
        <fullName evidence="5">Aminodeoxychorismate synthase, component I</fullName>
    </submittedName>
</protein>
<dbReference type="InterPro" id="IPR019999">
    <property type="entry name" value="Anth_synth_I-like"/>
</dbReference>
<sequence>MPSHSASAILFRNGTAAASAAQSLLSGQLLETWPVHDAQTLATALTAADEARAQGRFVVFALDYEVGAVLEAAVPQPEKHAAPIGYVWIFDGAQWLTSAEADAWLLSRDAVTAAGCLRGPAGQSAARYALKLQEIRRAIAEGEIYQVNFTFPLDVTLYGHPAHVFLKLAQAQPTAYAVYIDMPEYQVLSFSPELFFEVADRQITVRPMKGTAPRAPEAHADSAYAAALKASEKNRAENLMIVDLLRNDLGRVAHPGSVVVDRLFDVEAYTTVHQMTSTISATLKTSRLNDLMTALFPCGSVTGAPKVAAMQKIQAWESAPRGLYTGSIGWAMADRIQANVAIRTLILDPPIGEATASRTGVLGVGSGIVWDSDPADEYAECLLKSAFLTKPDPGFTLFETLRLELPAAELEATLPLVELFPRYRGHRSRLAASAQALGFAFDAEAFEAILWQVKAEVRQKAPVSEFSRSYRVRIDLAHNGAWRSSWAALPPLSERVALIWAESPLDASNPLLQHKTSVRTTYDAAIDRAVAQQAFDALFCNQMGFVCEGARSNVFVREGNRLLTPPLRCGLLPGVLRSELLSRGEASESLLTISDIKAASREGRLRVGNALRGLMPAYLK</sequence>
<keyword evidence="6" id="KW-1185">Reference proteome</keyword>
<dbReference type="InterPro" id="IPR015890">
    <property type="entry name" value="Chorismate_C"/>
</dbReference>
<dbReference type="InterPro" id="IPR018300">
    <property type="entry name" value="Aminotrans_IV_CS"/>
</dbReference>
<dbReference type="InterPro" id="IPR036038">
    <property type="entry name" value="Aminotransferase-like"/>
</dbReference>
<dbReference type="SUPFAM" id="SSF56322">
    <property type="entry name" value="ADC synthase"/>
    <property type="match status" value="1"/>
</dbReference>
<dbReference type="PANTHER" id="PTHR11236">
    <property type="entry name" value="AMINOBENZOATE/ANTHRANILATE SYNTHASE"/>
    <property type="match status" value="1"/>
</dbReference>
<dbReference type="InterPro" id="IPR043132">
    <property type="entry name" value="BCAT-like_C"/>
</dbReference>
<dbReference type="OrthoDB" id="9803598at2"/>